<comment type="caution">
    <text evidence="1">The sequence shown here is derived from an EMBL/GenBank/DDBJ whole genome shotgun (WGS) entry which is preliminary data.</text>
</comment>
<protein>
    <submittedName>
        <fullName evidence="1">Uncharacterized protein</fullName>
    </submittedName>
</protein>
<dbReference type="Proteomes" id="UP001162031">
    <property type="component" value="Unassembled WGS sequence"/>
</dbReference>
<reference evidence="1" key="1">
    <citation type="submission" date="2022-12" db="EMBL/GenBank/DDBJ databases">
        <authorList>
            <person name="Webb A."/>
        </authorList>
    </citation>
    <scope>NUCLEOTIDE SEQUENCE</scope>
    <source>
        <strain evidence="1">Hp1</strain>
    </source>
</reference>
<name>A0AAV0TZ42_HYABA</name>
<gene>
    <name evidence="1" type="ORF">HBR001_LOCUS4502</name>
</gene>
<dbReference type="EMBL" id="CANTFL010000980">
    <property type="protein sequence ID" value="CAI5729193.1"/>
    <property type="molecule type" value="Genomic_DNA"/>
</dbReference>
<evidence type="ECO:0000313" key="2">
    <source>
        <dbReference type="Proteomes" id="UP001162031"/>
    </source>
</evidence>
<accession>A0AAV0TZ42</accession>
<evidence type="ECO:0000313" key="1">
    <source>
        <dbReference type="EMBL" id="CAI5729193.1"/>
    </source>
</evidence>
<dbReference type="AlphaFoldDB" id="A0AAV0TZ42"/>
<organism evidence="1 2">
    <name type="scientific">Hyaloperonospora brassicae</name>
    <name type="common">Brassica downy mildew</name>
    <name type="synonym">Peronospora brassicae</name>
    <dbReference type="NCBI Taxonomy" id="162125"/>
    <lineage>
        <taxon>Eukaryota</taxon>
        <taxon>Sar</taxon>
        <taxon>Stramenopiles</taxon>
        <taxon>Oomycota</taxon>
        <taxon>Peronosporomycetes</taxon>
        <taxon>Peronosporales</taxon>
        <taxon>Peronosporaceae</taxon>
        <taxon>Hyaloperonospora</taxon>
    </lineage>
</organism>
<proteinExistence type="predicted"/>
<sequence length="158" mass="17337">MTTRNTRYWRSFLSDLLSSRDSPNNDCPSDGFYDGVCVLTLFGRVEYRDGCFQSASSRFLDVNPLQLVALFDDLTRHALQEAVGGDRERATAALRLGATVFHVVSATFSSVCAVTRGRSRGLVVEKLPFGVVAVAFSAPLQLETVFRHVDGACAALRR</sequence>
<keyword evidence="2" id="KW-1185">Reference proteome</keyword>